<accession>A0A3D9YXA0</accession>
<keyword evidence="7 8" id="KW-0472">Membrane</keyword>
<dbReference type="InterPro" id="IPR000522">
    <property type="entry name" value="ABC_transptr_permease_BtuC"/>
</dbReference>
<dbReference type="PANTHER" id="PTHR30472:SF70">
    <property type="entry name" value="MOLYBDATE IMPORT SYSTEM PERMEASE PROTEIN MOLB"/>
    <property type="match status" value="1"/>
</dbReference>
<dbReference type="CDD" id="cd06550">
    <property type="entry name" value="TM_ABC_iron-siderophores_like"/>
    <property type="match status" value="1"/>
</dbReference>
<proteinExistence type="inferred from homology"/>
<evidence type="ECO:0000256" key="1">
    <source>
        <dbReference type="ARBA" id="ARBA00004651"/>
    </source>
</evidence>
<feature type="transmembrane region" description="Helical" evidence="8">
    <location>
        <begin position="124"/>
        <end position="152"/>
    </location>
</feature>
<dbReference type="EMBL" id="QUMO01000002">
    <property type="protein sequence ID" value="REF87312.1"/>
    <property type="molecule type" value="Genomic_DNA"/>
</dbReference>
<gene>
    <name evidence="9" type="ORF">DES32_0932</name>
</gene>
<keyword evidence="5 8" id="KW-0812">Transmembrane</keyword>
<keyword evidence="10" id="KW-1185">Reference proteome</keyword>
<keyword evidence="6 8" id="KW-1133">Transmembrane helix</keyword>
<evidence type="ECO:0000256" key="6">
    <source>
        <dbReference type="ARBA" id="ARBA00022989"/>
    </source>
</evidence>
<evidence type="ECO:0000256" key="7">
    <source>
        <dbReference type="ARBA" id="ARBA00023136"/>
    </source>
</evidence>
<dbReference type="GO" id="GO:0033214">
    <property type="term" value="P:siderophore-iron import into cell"/>
    <property type="evidence" value="ECO:0007669"/>
    <property type="project" value="TreeGrafter"/>
</dbReference>
<dbReference type="InterPro" id="IPR037294">
    <property type="entry name" value="ABC_BtuC-like"/>
</dbReference>
<evidence type="ECO:0000256" key="4">
    <source>
        <dbReference type="ARBA" id="ARBA00022475"/>
    </source>
</evidence>
<organism evidence="9 10">
    <name type="scientific">Methylovirgula ligni</name>
    <dbReference type="NCBI Taxonomy" id="569860"/>
    <lineage>
        <taxon>Bacteria</taxon>
        <taxon>Pseudomonadati</taxon>
        <taxon>Pseudomonadota</taxon>
        <taxon>Alphaproteobacteria</taxon>
        <taxon>Hyphomicrobiales</taxon>
        <taxon>Beijerinckiaceae</taxon>
        <taxon>Methylovirgula</taxon>
    </lineage>
</organism>
<dbReference type="GO" id="GO:0022857">
    <property type="term" value="F:transmembrane transporter activity"/>
    <property type="evidence" value="ECO:0007669"/>
    <property type="project" value="InterPro"/>
</dbReference>
<feature type="transmembrane region" description="Helical" evidence="8">
    <location>
        <begin position="214"/>
        <end position="233"/>
    </location>
</feature>
<evidence type="ECO:0000313" key="9">
    <source>
        <dbReference type="EMBL" id="REF87312.1"/>
    </source>
</evidence>
<dbReference type="SUPFAM" id="SSF81345">
    <property type="entry name" value="ABC transporter involved in vitamin B12 uptake, BtuC"/>
    <property type="match status" value="1"/>
</dbReference>
<comment type="subcellular location">
    <subcellularLocation>
        <location evidence="1">Cell membrane</location>
        <topology evidence="1">Multi-pass membrane protein</topology>
    </subcellularLocation>
</comment>
<dbReference type="PANTHER" id="PTHR30472">
    <property type="entry name" value="FERRIC ENTEROBACTIN TRANSPORT SYSTEM PERMEASE PROTEIN"/>
    <property type="match status" value="1"/>
</dbReference>
<comment type="caution">
    <text evidence="9">The sequence shown here is derived from an EMBL/GenBank/DDBJ whole genome shotgun (WGS) entry which is preliminary data.</text>
</comment>
<feature type="transmembrane region" description="Helical" evidence="8">
    <location>
        <begin position="22"/>
        <end position="41"/>
    </location>
</feature>
<dbReference type="Proteomes" id="UP000256900">
    <property type="component" value="Unassembled WGS sequence"/>
</dbReference>
<dbReference type="GO" id="GO:0005886">
    <property type="term" value="C:plasma membrane"/>
    <property type="evidence" value="ECO:0007669"/>
    <property type="project" value="UniProtKB-SubCell"/>
</dbReference>
<feature type="transmembrane region" description="Helical" evidence="8">
    <location>
        <begin position="83"/>
        <end position="104"/>
    </location>
</feature>
<comment type="similarity">
    <text evidence="2">Belongs to the binding-protein-dependent transport system permease family. FecCD subfamily.</text>
</comment>
<keyword evidence="3" id="KW-0813">Transport</keyword>
<evidence type="ECO:0000313" key="10">
    <source>
        <dbReference type="Proteomes" id="UP000256900"/>
    </source>
</evidence>
<evidence type="ECO:0000256" key="2">
    <source>
        <dbReference type="ARBA" id="ARBA00007935"/>
    </source>
</evidence>
<dbReference type="AlphaFoldDB" id="A0A3D9YXA0"/>
<dbReference type="FunFam" id="1.10.3470.10:FF:000001">
    <property type="entry name" value="Vitamin B12 ABC transporter permease BtuC"/>
    <property type="match status" value="1"/>
</dbReference>
<feature type="transmembrane region" description="Helical" evidence="8">
    <location>
        <begin position="299"/>
        <end position="318"/>
    </location>
</feature>
<dbReference type="Pfam" id="PF01032">
    <property type="entry name" value="FecCD"/>
    <property type="match status" value="1"/>
</dbReference>
<feature type="transmembrane region" description="Helical" evidence="8">
    <location>
        <begin position="324"/>
        <end position="344"/>
    </location>
</feature>
<evidence type="ECO:0000256" key="8">
    <source>
        <dbReference type="SAM" id="Phobius"/>
    </source>
</evidence>
<feature type="transmembrane region" description="Helical" evidence="8">
    <location>
        <begin position="164"/>
        <end position="187"/>
    </location>
</feature>
<dbReference type="Gene3D" id="1.10.3470.10">
    <property type="entry name" value="ABC transporter involved in vitamin B12 uptake, BtuC"/>
    <property type="match status" value="1"/>
</dbReference>
<evidence type="ECO:0000256" key="5">
    <source>
        <dbReference type="ARBA" id="ARBA00022692"/>
    </source>
</evidence>
<protein>
    <submittedName>
        <fullName evidence="9">Iron complex transport system permease protein</fullName>
    </submittedName>
</protein>
<sequence length="352" mass="36292">MSVGNAMARTAMPEQPHLRRNIVAWLVLIATLCGIVLISLASGRYAVPPGHVIDILLSHLHAGTHGWTADEEIVVDSVRLPRLITAAFVGAGLALCGGVLQGIFRNPLVGPQTIGASSGAALGGVAAILFFGFGPAVQICAFVGAAAALAAVVALQRSDGQSPLLTLVLAGVVVGAFCSAIVGLATFVADPDTQLPGMVFWLLGSFAAADWHRVILVGAFCLIGGAILLGMRWRVNVLSLGDEEARLLGLDPAKDRLILLAAICLIVSAQVAVSGSIGWIGLVVPNLARFVIGADHRRMLPFATVMGAAFMIVADTLARTLTPAEIPVGIITAIVGTPIFAYLLRSVIAGGR</sequence>
<reference evidence="9 10" key="1">
    <citation type="submission" date="2018-08" db="EMBL/GenBank/DDBJ databases">
        <title>Genomic Encyclopedia of Type Strains, Phase IV (KMG-IV): sequencing the most valuable type-strain genomes for metagenomic binning, comparative biology and taxonomic classification.</title>
        <authorList>
            <person name="Goeker M."/>
        </authorList>
    </citation>
    <scope>NUCLEOTIDE SEQUENCE [LARGE SCALE GENOMIC DNA]</scope>
    <source>
        <strain evidence="9 10">BW863</strain>
    </source>
</reference>
<feature type="transmembrane region" description="Helical" evidence="8">
    <location>
        <begin position="257"/>
        <end position="287"/>
    </location>
</feature>
<name>A0A3D9YXA0_9HYPH</name>
<keyword evidence="4" id="KW-1003">Cell membrane</keyword>
<evidence type="ECO:0000256" key="3">
    <source>
        <dbReference type="ARBA" id="ARBA00022448"/>
    </source>
</evidence>